<gene>
    <name evidence="1" type="ORF">g.175347</name>
</gene>
<proteinExistence type="predicted"/>
<protein>
    <submittedName>
        <fullName evidence="1">Uncharacterized protein</fullName>
    </submittedName>
</protein>
<evidence type="ECO:0000313" key="1">
    <source>
        <dbReference type="EMBL" id="MBY75709.1"/>
    </source>
</evidence>
<organism evidence="1">
    <name type="scientific">Sipha flava</name>
    <name type="common">yellow sugarcane aphid</name>
    <dbReference type="NCBI Taxonomy" id="143950"/>
    <lineage>
        <taxon>Eukaryota</taxon>
        <taxon>Metazoa</taxon>
        <taxon>Ecdysozoa</taxon>
        <taxon>Arthropoda</taxon>
        <taxon>Hexapoda</taxon>
        <taxon>Insecta</taxon>
        <taxon>Pterygota</taxon>
        <taxon>Neoptera</taxon>
        <taxon>Paraneoptera</taxon>
        <taxon>Hemiptera</taxon>
        <taxon>Sternorrhyncha</taxon>
        <taxon>Aphidomorpha</taxon>
        <taxon>Aphidoidea</taxon>
        <taxon>Aphididae</taxon>
        <taxon>Sipha</taxon>
    </lineage>
</organism>
<dbReference type="AlphaFoldDB" id="A0A2S2QDA5"/>
<sequence length="109" mass="12884">MHAEIFHGYVKNRRPCTSRSSVIGRQTLLCYYFCYIVCISLRGEYEKTQQCGNYVDNHTNRTYSDGLAYRIESRWKNVPITKTTLNRTRSYDVVNTCTSTQVHQQKRFI</sequence>
<name>A0A2S2QDA5_9HEMI</name>
<reference evidence="1" key="1">
    <citation type="submission" date="2018-04" db="EMBL/GenBank/DDBJ databases">
        <title>Transcriptome assembly of Sipha flava.</title>
        <authorList>
            <person name="Scully E.D."/>
            <person name="Geib S.M."/>
            <person name="Palmer N.A."/>
            <person name="Koch K."/>
            <person name="Bradshaw J."/>
            <person name="Heng-Moss T."/>
            <person name="Sarath G."/>
        </authorList>
    </citation>
    <scope>NUCLEOTIDE SEQUENCE</scope>
</reference>
<dbReference type="EMBL" id="GGMS01006506">
    <property type="protein sequence ID" value="MBY75709.1"/>
    <property type="molecule type" value="Transcribed_RNA"/>
</dbReference>
<accession>A0A2S2QDA5</accession>